<gene>
    <name evidence="4" type="ORF">GA0070614_0813</name>
</gene>
<dbReference type="InterPro" id="IPR003594">
    <property type="entry name" value="HATPase_dom"/>
</dbReference>
<dbReference type="InterPro" id="IPR050267">
    <property type="entry name" value="Anti-sigma-factor_SerPK"/>
</dbReference>
<proteinExistence type="predicted"/>
<dbReference type="NCBIfam" id="NF041045">
    <property type="entry name" value="RsbA_anti_sig"/>
    <property type="match status" value="1"/>
</dbReference>
<dbReference type="Proteomes" id="UP000198215">
    <property type="component" value="Chromosome I"/>
</dbReference>
<reference evidence="5" key="1">
    <citation type="submission" date="2016-06" db="EMBL/GenBank/DDBJ databases">
        <authorList>
            <person name="Varghese N."/>
            <person name="Submissions Spin"/>
        </authorList>
    </citation>
    <scope>NUCLEOTIDE SEQUENCE [LARGE SCALE GENOMIC DNA]</scope>
    <source>
        <strain evidence="5">DSM 45161</strain>
    </source>
</reference>
<name>A0A1C5H4Q9_9ACTN</name>
<dbReference type="CDD" id="cd16936">
    <property type="entry name" value="HATPase_RsbW-like"/>
    <property type="match status" value="1"/>
</dbReference>
<dbReference type="OrthoDB" id="4088450at2"/>
<sequence>MRTGAAAGHRGYYHEALLYDCDEALLAAVLPFLRDGVAAGEPSLVSLGDRNTALVRSALPAGFGVTFLDGGGVYARPAVALRAYRRLLADEVAAGAAQIRIVGELPPVAFGRSWDWWARYESAINHAFDEFPLWSMCPYDTRTTPPEILADVARTHPRTATADGRHLPNETYTEPATYLRQRREVPPDPLQRGAPLIELDDPTPAVARAAVYAVATAHLSADEVDDLSVAVSEAVTNALRHGLPPVRFRLWAGDGRAVVTVSDAGTGPSDPYAGLLPTPGATSGGLGLWITHQSCDHVAMQPGPDGFTLRLTTGDPNVAG</sequence>
<evidence type="ECO:0000256" key="1">
    <source>
        <dbReference type="ARBA" id="ARBA00022527"/>
    </source>
</evidence>
<dbReference type="Gene3D" id="3.30.565.10">
    <property type="entry name" value="Histidine kinase-like ATPase, C-terminal domain"/>
    <property type="match status" value="1"/>
</dbReference>
<dbReference type="InterPro" id="IPR036890">
    <property type="entry name" value="HATPase_C_sf"/>
</dbReference>
<dbReference type="AlphaFoldDB" id="A0A1C5H4Q9"/>
<keyword evidence="4" id="KW-0418">Kinase</keyword>
<dbReference type="SUPFAM" id="SSF55874">
    <property type="entry name" value="ATPase domain of HSP90 chaperone/DNA topoisomerase II/histidine kinase"/>
    <property type="match status" value="1"/>
</dbReference>
<dbReference type="Pfam" id="PF13581">
    <property type="entry name" value="HATPase_c_2"/>
    <property type="match status" value="1"/>
</dbReference>
<protein>
    <submittedName>
        <fullName evidence="4">Anti-sigma regulatory factor (Ser/Thr protein kinase)</fullName>
    </submittedName>
</protein>
<evidence type="ECO:0000313" key="5">
    <source>
        <dbReference type="Proteomes" id="UP000198215"/>
    </source>
</evidence>
<dbReference type="InterPro" id="IPR047718">
    <property type="entry name" value="RsbA-like_anti_sig"/>
</dbReference>
<feature type="domain" description="MEDS" evidence="3">
    <location>
        <begin position="14"/>
        <end position="157"/>
    </location>
</feature>
<dbReference type="PANTHER" id="PTHR35526:SF3">
    <property type="entry name" value="ANTI-SIGMA-F FACTOR RSBW"/>
    <property type="match status" value="1"/>
</dbReference>
<keyword evidence="5" id="KW-1185">Reference proteome</keyword>
<dbReference type="InterPro" id="IPR025847">
    <property type="entry name" value="MEDS_domain"/>
</dbReference>
<dbReference type="EMBL" id="LT607753">
    <property type="protein sequence ID" value="SCG41000.1"/>
    <property type="molecule type" value="Genomic_DNA"/>
</dbReference>
<dbReference type="RefSeq" id="WP_088974700.1">
    <property type="nucleotide sequence ID" value="NZ_LT607753.1"/>
</dbReference>
<feature type="domain" description="Histidine kinase/HSP90-like ATPase" evidence="2">
    <location>
        <begin position="205"/>
        <end position="312"/>
    </location>
</feature>
<keyword evidence="1" id="KW-0723">Serine/threonine-protein kinase</keyword>
<dbReference type="PANTHER" id="PTHR35526">
    <property type="entry name" value="ANTI-SIGMA-F FACTOR RSBW-RELATED"/>
    <property type="match status" value="1"/>
</dbReference>
<dbReference type="GO" id="GO:0004674">
    <property type="term" value="F:protein serine/threonine kinase activity"/>
    <property type="evidence" value="ECO:0007669"/>
    <property type="project" value="UniProtKB-KW"/>
</dbReference>
<accession>A0A1C5H4Q9</accession>
<organism evidence="4 5">
    <name type="scientific">Micromonospora coxensis</name>
    <dbReference type="NCBI Taxonomy" id="356852"/>
    <lineage>
        <taxon>Bacteria</taxon>
        <taxon>Bacillati</taxon>
        <taxon>Actinomycetota</taxon>
        <taxon>Actinomycetes</taxon>
        <taxon>Micromonosporales</taxon>
        <taxon>Micromonosporaceae</taxon>
        <taxon>Micromonospora</taxon>
    </lineage>
</organism>
<keyword evidence="4" id="KW-0808">Transferase</keyword>
<dbReference type="Pfam" id="PF14417">
    <property type="entry name" value="MEDS"/>
    <property type="match status" value="1"/>
</dbReference>
<evidence type="ECO:0000259" key="3">
    <source>
        <dbReference type="Pfam" id="PF14417"/>
    </source>
</evidence>
<evidence type="ECO:0000313" key="4">
    <source>
        <dbReference type="EMBL" id="SCG41000.1"/>
    </source>
</evidence>
<evidence type="ECO:0000259" key="2">
    <source>
        <dbReference type="Pfam" id="PF13581"/>
    </source>
</evidence>